<evidence type="ECO:0000256" key="3">
    <source>
        <dbReference type="ARBA" id="ARBA00023052"/>
    </source>
</evidence>
<keyword evidence="3" id="KW-0786">Thiamine pyrophosphate</keyword>
<comment type="similarity">
    <text evidence="2">Belongs to the transketolase family.</text>
</comment>
<dbReference type="CDD" id="cd02012">
    <property type="entry name" value="TPP_TK"/>
    <property type="match status" value="1"/>
</dbReference>
<proteinExistence type="inferred from homology"/>
<dbReference type="InterPro" id="IPR005474">
    <property type="entry name" value="Transketolase_N"/>
</dbReference>
<evidence type="ECO:0000313" key="6">
    <source>
        <dbReference type="Proteomes" id="UP001524944"/>
    </source>
</evidence>
<dbReference type="Pfam" id="PF00456">
    <property type="entry name" value="Transketolase_N"/>
    <property type="match status" value="1"/>
</dbReference>
<dbReference type="Gene3D" id="3.40.50.970">
    <property type="match status" value="1"/>
</dbReference>
<dbReference type="EMBL" id="JANPWE010000003">
    <property type="protein sequence ID" value="MCR6545383.1"/>
    <property type="molecule type" value="Genomic_DNA"/>
</dbReference>
<dbReference type="InterPro" id="IPR029061">
    <property type="entry name" value="THDP-binding"/>
</dbReference>
<dbReference type="Proteomes" id="UP001524944">
    <property type="component" value="Unassembled WGS sequence"/>
</dbReference>
<feature type="domain" description="Transketolase N-terminal" evidence="4">
    <location>
        <begin position="18"/>
        <end position="268"/>
    </location>
</feature>
<evidence type="ECO:0000313" key="5">
    <source>
        <dbReference type="EMBL" id="MCR6545383.1"/>
    </source>
</evidence>
<evidence type="ECO:0000256" key="1">
    <source>
        <dbReference type="ARBA" id="ARBA00001964"/>
    </source>
</evidence>
<dbReference type="PANTHER" id="PTHR47514:SF1">
    <property type="entry name" value="TRANSKETOLASE N-TERMINAL SECTION-RELATED"/>
    <property type="match status" value="1"/>
</dbReference>
<keyword evidence="6" id="KW-1185">Reference proteome</keyword>
<comment type="caution">
    <text evidence="5">The sequence shown here is derived from an EMBL/GenBank/DDBJ whole genome shotgun (WGS) entry which is preliminary data.</text>
</comment>
<sequence>MDEERNVMTANLEDRAREIRKSIIRMLMEAGSGHPGGSLSAADIFSVLYFHEMNISPDQLEDPNRDRFVLSKGHAAPVLYATLAEKGFFPKEELATLRKINSKLQGHPDMRKVPGVEISTGSLGQGLSAANGMALAGKIDQAPYRVYGMIGDGECEEGQIWEAAMFAAHYKLDNLTVFLDHNGLQIDGRITDVMSPEPLDEKWRAFGWEVQVIDGHSIPRIIAALDYARSFQGKPSMIIANTIKGKGVSFMEDQCDWHGVAPKPEEAERALAELDQGRAK</sequence>
<evidence type="ECO:0000256" key="2">
    <source>
        <dbReference type="ARBA" id="ARBA00007131"/>
    </source>
</evidence>
<organism evidence="5 6">
    <name type="scientific">Dehalobacterium formicoaceticum</name>
    <dbReference type="NCBI Taxonomy" id="51515"/>
    <lineage>
        <taxon>Bacteria</taxon>
        <taxon>Bacillati</taxon>
        <taxon>Bacillota</taxon>
        <taxon>Clostridia</taxon>
        <taxon>Eubacteriales</taxon>
        <taxon>Peptococcaceae</taxon>
        <taxon>Dehalobacterium</taxon>
    </lineage>
</organism>
<accession>A0ABT1Y3D7</accession>
<dbReference type="PANTHER" id="PTHR47514">
    <property type="entry name" value="TRANSKETOLASE N-TERMINAL SECTION-RELATED"/>
    <property type="match status" value="1"/>
</dbReference>
<protein>
    <submittedName>
        <fullName evidence="5">Transketolase</fullName>
    </submittedName>
</protein>
<evidence type="ECO:0000259" key="4">
    <source>
        <dbReference type="Pfam" id="PF00456"/>
    </source>
</evidence>
<dbReference type="SUPFAM" id="SSF52518">
    <property type="entry name" value="Thiamin diphosphate-binding fold (THDP-binding)"/>
    <property type="match status" value="1"/>
</dbReference>
<comment type="cofactor">
    <cofactor evidence="1">
        <name>thiamine diphosphate</name>
        <dbReference type="ChEBI" id="CHEBI:58937"/>
    </cofactor>
</comment>
<reference evidence="5 6" key="1">
    <citation type="submission" date="2022-08" db="EMBL/GenBank/DDBJ databases">
        <title>Proteogenomics of the novel Dehalobacterium formicoaceticum strain EZ94 highlights a key role of methyltransferases during anaerobic dichloromethane degradation.</title>
        <authorList>
            <person name="Wasmund K."/>
        </authorList>
    </citation>
    <scope>NUCLEOTIDE SEQUENCE [LARGE SCALE GENOMIC DNA]</scope>
    <source>
        <strain evidence="5 6">EZ94</strain>
    </source>
</reference>
<gene>
    <name evidence="5" type="ORF">NVS47_07620</name>
</gene>
<name>A0ABT1Y3D7_9FIRM</name>
<dbReference type="RefSeq" id="WP_089609338.1">
    <property type="nucleotide sequence ID" value="NZ_CP022121.1"/>
</dbReference>